<dbReference type="AlphaFoldDB" id="A0A226HGX1"/>
<evidence type="ECO:0000259" key="3">
    <source>
        <dbReference type="Pfam" id="PF13239"/>
    </source>
</evidence>
<dbReference type="Pfam" id="PF13239">
    <property type="entry name" value="2TM"/>
    <property type="match status" value="1"/>
</dbReference>
<evidence type="ECO:0000256" key="1">
    <source>
        <dbReference type="SAM" id="Coils"/>
    </source>
</evidence>
<feature type="coiled-coil region" evidence="1">
    <location>
        <begin position="86"/>
        <end position="113"/>
    </location>
</feature>
<dbReference type="InterPro" id="IPR025698">
    <property type="entry name" value="2TM_dom"/>
</dbReference>
<comment type="caution">
    <text evidence="4">The sequence shown here is derived from an EMBL/GenBank/DDBJ whole genome shotgun (WGS) entry which is preliminary data.</text>
</comment>
<dbReference type="RefSeq" id="WP_089049515.1">
    <property type="nucleotide sequence ID" value="NZ_FXTV01000001.1"/>
</dbReference>
<name>A0A226HGX1_9FLAO</name>
<feature type="domain" description="2TM" evidence="3">
    <location>
        <begin position="11"/>
        <end position="93"/>
    </location>
</feature>
<keyword evidence="2" id="KW-0812">Transmembrane</keyword>
<accession>A0A226HGX1</accession>
<evidence type="ECO:0000313" key="4">
    <source>
        <dbReference type="EMBL" id="OXA92901.1"/>
    </source>
</evidence>
<feature type="transmembrane region" description="Helical" evidence="2">
    <location>
        <begin position="21"/>
        <end position="42"/>
    </location>
</feature>
<protein>
    <recommendedName>
        <fullName evidence="3">2TM domain-containing protein</fullName>
    </recommendedName>
</protein>
<keyword evidence="2" id="KW-0472">Membrane</keyword>
<organism evidence="4 5">
    <name type="scientific">Flavobacterium hercynium</name>
    <dbReference type="NCBI Taxonomy" id="387094"/>
    <lineage>
        <taxon>Bacteria</taxon>
        <taxon>Pseudomonadati</taxon>
        <taxon>Bacteroidota</taxon>
        <taxon>Flavobacteriia</taxon>
        <taxon>Flavobacteriales</taxon>
        <taxon>Flavobacteriaceae</taxon>
        <taxon>Flavobacterium</taxon>
    </lineage>
</organism>
<evidence type="ECO:0000256" key="2">
    <source>
        <dbReference type="SAM" id="Phobius"/>
    </source>
</evidence>
<dbReference type="OrthoDB" id="1443721at2"/>
<keyword evidence="2" id="KW-1133">Transmembrane helix</keyword>
<reference evidence="4 5" key="1">
    <citation type="submission" date="2016-11" db="EMBL/GenBank/DDBJ databases">
        <title>Whole genomes of Flavobacteriaceae.</title>
        <authorList>
            <person name="Stine C."/>
            <person name="Li C."/>
            <person name="Tadesse D."/>
        </authorList>
    </citation>
    <scope>NUCLEOTIDE SEQUENCE [LARGE SCALE GENOMIC DNA]</scope>
    <source>
        <strain evidence="4 5">DSM 18292</strain>
    </source>
</reference>
<dbReference type="Proteomes" id="UP000198345">
    <property type="component" value="Unassembled WGS sequence"/>
</dbReference>
<proteinExistence type="predicted"/>
<evidence type="ECO:0000313" key="5">
    <source>
        <dbReference type="Proteomes" id="UP000198345"/>
    </source>
</evidence>
<keyword evidence="1" id="KW-0175">Coiled coil</keyword>
<dbReference type="EMBL" id="MUGW01000017">
    <property type="protein sequence ID" value="OXA92901.1"/>
    <property type="molecule type" value="Genomic_DNA"/>
</dbReference>
<gene>
    <name evidence="4" type="ORF">B0A66_09025</name>
</gene>
<sequence>MEKDVHEQYEYARRRLRQKKILYFHFVLFLLGTLFLFIANRFFDFGITSSNQNWCVWAITIWLFIFILHFIKVYITDRFMNKNWEREQIDRLVALQQKRISQLESKINDDTENKI</sequence>
<keyword evidence="5" id="KW-1185">Reference proteome</keyword>
<feature type="transmembrane region" description="Helical" evidence="2">
    <location>
        <begin position="54"/>
        <end position="75"/>
    </location>
</feature>